<keyword evidence="4 8" id="KW-0479">Metal-binding</keyword>
<dbReference type="InterPro" id="IPR058240">
    <property type="entry name" value="rSAM_sf"/>
</dbReference>
<evidence type="ECO:0000256" key="3">
    <source>
        <dbReference type="ARBA" id="ARBA00022691"/>
    </source>
</evidence>
<evidence type="ECO:0000313" key="11">
    <source>
        <dbReference type="Proteomes" id="UP000483018"/>
    </source>
</evidence>
<protein>
    <submittedName>
        <fullName evidence="10">Radical SAM protein</fullName>
    </submittedName>
</protein>
<name>A0A7C8LG01_9FIRM</name>
<keyword evidence="3 8" id="KW-0949">S-adenosyl-L-methionine</keyword>
<evidence type="ECO:0000256" key="2">
    <source>
        <dbReference type="ARBA" id="ARBA00022485"/>
    </source>
</evidence>
<dbReference type="GO" id="GO:0016491">
    <property type="term" value="F:oxidoreductase activity"/>
    <property type="evidence" value="ECO:0007669"/>
    <property type="project" value="UniProtKB-KW"/>
</dbReference>
<keyword evidence="5" id="KW-0560">Oxidoreductase</keyword>
<evidence type="ECO:0000256" key="5">
    <source>
        <dbReference type="ARBA" id="ARBA00023002"/>
    </source>
</evidence>
<evidence type="ECO:0000256" key="1">
    <source>
        <dbReference type="ARBA" id="ARBA00009777"/>
    </source>
</evidence>
<dbReference type="InterPro" id="IPR016431">
    <property type="entry name" value="Pyrv-formate_lyase-activ_prd"/>
</dbReference>
<dbReference type="InterPro" id="IPR013785">
    <property type="entry name" value="Aldolase_TIM"/>
</dbReference>
<dbReference type="EMBL" id="WSLF01000025">
    <property type="protein sequence ID" value="KAE9627512.1"/>
    <property type="molecule type" value="Genomic_DNA"/>
</dbReference>
<feature type="binding site" evidence="8">
    <location>
        <position position="67"/>
    </location>
    <ligand>
        <name>[4Fe-4S] cluster</name>
        <dbReference type="ChEBI" id="CHEBI:49883"/>
        <note>4Fe-4S-S-AdoMet</note>
    </ligand>
</feature>
<dbReference type="GO" id="GO:0046872">
    <property type="term" value="F:metal ion binding"/>
    <property type="evidence" value="ECO:0007669"/>
    <property type="project" value="UniProtKB-KW"/>
</dbReference>
<keyword evidence="2" id="KW-0004">4Fe-4S</keyword>
<comment type="caution">
    <text evidence="10">The sequence shown here is derived from an EMBL/GenBank/DDBJ whole genome shotgun (WGS) entry which is preliminary data.</text>
</comment>
<dbReference type="SFLD" id="SFLDG01099">
    <property type="entry name" value="Uncharacterised_Radical_SAM_Su"/>
    <property type="match status" value="1"/>
</dbReference>
<accession>A0A7C8LG01</accession>
<dbReference type="SFLD" id="SFLDS00029">
    <property type="entry name" value="Radical_SAM"/>
    <property type="match status" value="1"/>
</dbReference>
<feature type="domain" description="Radical SAM core" evidence="9">
    <location>
        <begin position="58"/>
        <end position="225"/>
    </location>
</feature>
<dbReference type="PIRSF" id="PIRSF004869">
    <property type="entry name" value="PflX_prd"/>
    <property type="match status" value="1"/>
</dbReference>
<dbReference type="InterPro" id="IPR040085">
    <property type="entry name" value="MJ0674-like"/>
</dbReference>
<dbReference type="SUPFAM" id="SSF102114">
    <property type="entry name" value="Radical SAM enzymes"/>
    <property type="match status" value="1"/>
</dbReference>
<dbReference type="Pfam" id="PF04055">
    <property type="entry name" value="Radical_SAM"/>
    <property type="match status" value="1"/>
</dbReference>
<dbReference type="InterPro" id="IPR001989">
    <property type="entry name" value="Radical_activat_CS"/>
</dbReference>
<dbReference type="AlphaFoldDB" id="A0A7C8LG01"/>
<dbReference type="RefSeq" id="WP_158741852.1">
    <property type="nucleotide sequence ID" value="NZ_WSLF01000025.1"/>
</dbReference>
<dbReference type="Gene3D" id="3.20.20.70">
    <property type="entry name" value="Aldolase class I"/>
    <property type="match status" value="1"/>
</dbReference>
<proteinExistence type="inferred from homology"/>
<dbReference type="CDD" id="cd01335">
    <property type="entry name" value="Radical_SAM"/>
    <property type="match status" value="1"/>
</dbReference>
<evidence type="ECO:0000256" key="8">
    <source>
        <dbReference type="PIRSR" id="PIRSR004869-50"/>
    </source>
</evidence>
<sequence>MDTLLLKDCTLCPRNCHVDRFNGQKGYCKTTYELVVARAALHMWEEPCISGEKGSGTVFFSGCAMGCVYCQNHKIAQGLRGKKISIERLAEIFLELQEKNAHNINLVTPSHYVPQIIEAISISRKKGMTLPVVYNSSGYEKVETLKLLEGYVDVYLPDLKYYSREIAKKYSNCEDYFSYASKAIIEMVKQVGAPAFDENGMMKKGVIVRHLALPGYLDDSKKIIQYLYETFGDQIFISIMNQYTPMETIKKYPELNHKITEKEYEALVDYAIQLGVENGFIQEGETASESFIPEFNEEGV</sequence>
<evidence type="ECO:0000259" key="9">
    <source>
        <dbReference type="Pfam" id="PF04055"/>
    </source>
</evidence>
<comment type="similarity">
    <text evidence="1">Belongs to the organic radical-activating enzymes family.</text>
</comment>
<keyword evidence="6 8" id="KW-0408">Iron</keyword>
<keyword evidence="7 8" id="KW-0411">Iron-sulfur</keyword>
<gene>
    <name evidence="10" type="ORF">GND95_14620</name>
</gene>
<dbReference type="Proteomes" id="UP000483018">
    <property type="component" value="Unassembled WGS sequence"/>
</dbReference>
<dbReference type="PANTHER" id="PTHR43075:SF1">
    <property type="entry name" value="FORMATE LYASE ACTIVATING ENZYME, PUTATIVE (AFU_ORTHOLOGUE AFUA_2G15630)-RELATED"/>
    <property type="match status" value="1"/>
</dbReference>
<evidence type="ECO:0000256" key="7">
    <source>
        <dbReference type="ARBA" id="ARBA00023014"/>
    </source>
</evidence>
<evidence type="ECO:0000256" key="6">
    <source>
        <dbReference type="ARBA" id="ARBA00023004"/>
    </source>
</evidence>
<dbReference type="OrthoDB" id="9781783at2"/>
<keyword evidence="11" id="KW-1185">Reference proteome</keyword>
<comment type="cofactor">
    <cofactor evidence="8">
        <name>[4Fe-4S] cluster</name>
        <dbReference type="ChEBI" id="CHEBI:49883"/>
    </cofactor>
    <text evidence="8">Binds 1 [4Fe-4S] cluster. The cluster is coordinated with 3 cysteines and an exchangeable S-adenosyl-L-methionine.</text>
</comment>
<dbReference type="PANTHER" id="PTHR43075">
    <property type="entry name" value="FORMATE LYASE ACTIVATING ENZYME, PUTATIVE (AFU_ORTHOLOGUE AFUA_2G15630)-RELATED"/>
    <property type="match status" value="1"/>
</dbReference>
<evidence type="ECO:0000313" key="10">
    <source>
        <dbReference type="EMBL" id="KAE9627512.1"/>
    </source>
</evidence>
<dbReference type="InterPro" id="IPR007197">
    <property type="entry name" value="rSAM"/>
</dbReference>
<dbReference type="PROSITE" id="PS01087">
    <property type="entry name" value="RADICAL_ACTIVATING"/>
    <property type="match status" value="1"/>
</dbReference>
<feature type="binding site" evidence="8">
    <location>
        <position position="70"/>
    </location>
    <ligand>
        <name>[4Fe-4S] cluster</name>
        <dbReference type="ChEBI" id="CHEBI:49883"/>
        <note>4Fe-4S-S-AdoMet</note>
    </ligand>
</feature>
<evidence type="ECO:0000256" key="4">
    <source>
        <dbReference type="ARBA" id="ARBA00022723"/>
    </source>
</evidence>
<dbReference type="GO" id="GO:0051539">
    <property type="term" value="F:4 iron, 4 sulfur cluster binding"/>
    <property type="evidence" value="ECO:0007669"/>
    <property type="project" value="UniProtKB-KW"/>
</dbReference>
<reference evidence="10 11" key="1">
    <citation type="submission" date="2019-12" db="EMBL/GenBank/DDBJ databases">
        <title>Defluviitalea raffinosedens, isolated from a biogas fermenter, genome sequencing and characterization.</title>
        <authorList>
            <person name="Rettenmaier R."/>
            <person name="Schneider M."/>
            <person name="Neuhaus K."/>
            <person name="Liebl W."/>
            <person name="Zverlov V."/>
        </authorList>
    </citation>
    <scope>NUCLEOTIDE SEQUENCE [LARGE SCALE GENOMIC DNA]</scope>
    <source>
        <strain evidence="10 11">249c-K6</strain>
    </source>
</reference>
<organism evidence="10 11">
    <name type="scientific">Defluviitalea raffinosedens</name>
    <dbReference type="NCBI Taxonomy" id="1450156"/>
    <lineage>
        <taxon>Bacteria</taxon>
        <taxon>Bacillati</taxon>
        <taxon>Bacillota</taxon>
        <taxon>Clostridia</taxon>
        <taxon>Lachnospirales</taxon>
        <taxon>Defluviitaleaceae</taxon>
        <taxon>Defluviitalea</taxon>
    </lineage>
</organism>
<feature type="binding site" evidence="8">
    <location>
        <position position="63"/>
    </location>
    <ligand>
        <name>[4Fe-4S] cluster</name>
        <dbReference type="ChEBI" id="CHEBI:49883"/>
        <note>4Fe-4S-S-AdoMet</note>
    </ligand>
</feature>